<dbReference type="STRING" id="100816.A0A175VP81"/>
<reference evidence="2 4" key="3">
    <citation type="submission" date="2016-01" db="EMBL/GenBank/DDBJ databases">
        <title>Madurella mycetomatis genome sequencing.</title>
        <authorList>
            <person name="Van De Sande W."/>
        </authorList>
    </citation>
    <scope>NUCLEOTIDE SEQUENCE [LARGE SCALE GENOMIC DNA]</scope>
    <source>
        <strain evidence="4">mm55</strain>
        <strain evidence="2">Mm55</strain>
    </source>
</reference>
<evidence type="ECO:0000313" key="2">
    <source>
        <dbReference type="EMBL" id="KXX73082.1"/>
    </source>
</evidence>
<dbReference type="VEuPathDB" id="FungiDB:MMYC01_205653"/>
<organism evidence="2 4">
    <name type="scientific">Madurella mycetomatis</name>
    <dbReference type="NCBI Taxonomy" id="100816"/>
    <lineage>
        <taxon>Eukaryota</taxon>
        <taxon>Fungi</taxon>
        <taxon>Dikarya</taxon>
        <taxon>Ascomycota</taxon>
        <taxon>Pezizomycotina</taxon>
        <taxon>Sordariomycetes</taxon>
        <taxon>Sordariomycetidae</taxon>
        <taxon>Sordariales</taxon>
        <taxon>Sordariales incertae sedis</taxon>
        <taxon>Madurella</taxon>
    </lineage>
</organism>
<dbReference type="OrthoDB" id="5358884at2759"/>
<comment type="caution">
    <text evidence="2">The sequence shown here is derived from an EMBL/GenBank/DDBJ whole genome shotgun (WGS) entry which is preliminary data.</text>
</comment>
<proteinExistence type="predicted"/>
<evidence type="ECO:0008006" key="5">
    <source>
        <dbReference type="Google" id="ProtNLM"/>
    </source>
</evidence>
<keyword evidence="4" id="KW-1185">Reference proteome</keyword>
<evidence type="ECO:0000313" key="3">
    <source>
        <dbReference type="EMBL" id="KXX78796.1"/>
    </source>
</evidence>
<reference evidence="2" key="1">
    <citation type="submission" date="2015-06" db="EMBL/GenBank/DDBJ databases">
        <authorList>
            <person name="Hoefler B.C."/>
            <person name="Straight P.D."/>
        </authorList>
    </citation>
    <scope>NUCLEOTIDE SEQUENCE [LARGE SCALE GENOMIC DNA]</scope>
    <source>
        <strain evidence="2">Mm55</strain>
    </source>
</reference>
<evidence type="ECO:0000313" key="4">
    <source>
        <dbReference type="Proteomes" id="UP000078237"/>
    </source>
</evidence>
<protein>
    <recommendedName>
        <fullName evidence="5">Apple domain-containing protein</fullName>
    </recommendedName>
</protein>
<sequence>MDAPEVVSGPVKSLSYIFRRQGRIQTPPPVHPQHPRDRPGSMYEFYISKTKEEVERPPEPMVWGLRRPTFILVVSLALVILIAAIGGGVGGSMAAANARREAASDSTAPMTTTTIMMIPPSGQSGLGPTPTTEVGGTVTAAAITVPKQGVISFDCGRISMNRQVVTFGTSSWGFDVSCMMDYVGPGVDITGMTTYAFDDCIRACAMFNKFARNNTCVGVHFNANLTTVIPMRHGNCFLKSYLPQMSAVQDLAAAASLAYSPQF</sequence>
<feature type="transmembrane region" description="Helical" evidence="1">
    <location>
        <begin position="70"/>
        <end position="90"/>
    </location>
</feature>
<keyword evidence="1" id="KW-0812">Transmembrane</keyword>
<dbReference type="EMBL" id="LCTW02000107">
    <property type="protein sequence ID" value="KXX78796.1"/>
    <property type="molecule type" value="Genomic_DNA"/>
</dbReference>
<accession>A0A175VP81</accession>
<dbReference type="Proteomes" id="UP000078237">
    <property type="component" value="Unassembled WGS sequence"/>
</dbReference>
<keyword evidence="1" id="KW-1133">Transmembrane helix</keyword>
<gene>
    <name evidence="3" type="ORF">MMYC01_205653</name>
    <name evidence="2" type="ORF">MMYC01_210458</name>
</gene>
<evidence type="ECO:0000256" key="1">
    <source>
        <dbReference type="SAM" id="Phobius"/>
    </source>
</evidence>
<name>A0A175VP81_9PEZI</name>
<keyword evidence="1" id="KW-0472">Membrane</keyword>
<reference evidence="4" key="2">
    <citation type="submission" date="2015-06" db="EMBL/GenBank/DDBJ databases">
        <authorList>
            <person name="van de Sande W.W.J."/>
        </authorList>
    </citation>
    <scope>NUCLEOTIDE SEQUENCE [LARGE SCALE GENOMIC DNA]</scope>
    <source>
        <strain evidence="4">mm55</strain>
    </source>
</reference>
<dbReference type="EMBL" id="LCTW02000552">
    <property type="protein sequence ID" value="KXX73082.1"/>
    <property type="molecule type" value="Genomic_DNA"/>
</dbReference>
<dbReference type="AlphaFoldDB" id="A0A175VP81"/>
<dbReference type="VEuPathDB" id="FungiDB:MMYC01_210458"/>